<dbReference type="EMBL" id="GBYB01007440">
    <property type="protein sequence ID" value="JAG77207.1"/>
    <property type="molecule type" value="Transcribed_RNA"/>
</dbReference>
<dbReference type="EMBL" id="GBYB01004240">
    <property type="protein sequence ID" value="JAG74007.1"/>
    <property type="molecule type" value="Transcribed_RNA"/>
</dbReference>
<organism evidence="3">
    <name type="scientific">Fopius arisanus</name>
    <dbReference type="NCBI Taxonomy" id="64838"/>
    <lineage>
        <taxon>Eukaryota</taxon>
        <taxon>Metazoa</taxon>
        <taxon>Ecdysozoa</taxon>
        <taxon>Arthropoda</taxon>
        <taxon>Hexapoda</taxon>
        <taxon>Insecta</taxon>
        <taxon>Pterygota</taxon>
        <taxon>Neoptera</taxon>
        <taxon>Endopterygota</taxon>
        <taxon>Hymenoptera</taxon>
        <taxon>Apocrita</taxon>
        <taxon>Ichneumonoidea</taxon>
        <taxon>Braconidae</taxon>
        <taxon>Opiinae</taxon>
        <taxon>Fopius</taxon>
    </lineage>
</organism>
<name>A0A0C9RGF6_9HYME</name>
<dbReference type="InterPro" id="IPR053164">
    <property type="entry name" value="IS1016-like_transposase"/>
</dbReference>
<gene>
    <name evidence="3" type="primary">HI_1328.1_1</name>
    <name evidence="2" type="synonym">HI_1328.1_0</name>
    <name evidence="5 6 7" type="synonym">LOC105266008</name>
    <name evidence="3" type="ORF">g.38940</name>
    <name evidence="2" type="ORF">g.38941</name>
</gene>
<dbReference type="PANTHER" id="PTHR47163:SF2">
    <property type="entry name" value="SI:DKEY-17M8.2"/>
    <property type="match status" value="1"/>
</dbReference>
<evidence type="ECO:0000259" key="1">
    <source>
        <dbReference type="SMART" id="SM01126"/>
    </source>
</evidence>
<dbReference type="AlphaFoldDB" id="A0A0C9RGF6"/>
<dbReference type="RefSeq" id="XP_011302184.1">
    <property type="nucleotide sequence ID" value="XM_011303882.1"/>
</dbReference>
<dbReference type="PANTHER" id="PTHR47163">
    <property type="entry name" value="DDE_TNP_IS1595 DOMAIN-CONTAINING PROTEIN"/>
    <property type="match status" value="1"/>
</dbReference>
<dbReference type="InterPro" id="IPR024445">
    <property type="entry name" value="Tnp_ISXO2-like"/>
</dbReference>
<dbReference type="OrthoDB" id="10052789at2759"/>
<evidence type="ECO:0000313" key="3">
    <source>
        <dbReference type="EMBL" id="JAG77207.1"/>
    </source>
</evidence>
<accession>A0A0C9RGF6</accession>
<proteinExistence type="predicted"/>
<dbReference type="Pfam" id="PF12762">
    <property type="entry name" value="DDE_Tnp_IS1595"/>
    <property type="match status" value="1"/>
</dbReference>
<keyword evidence="4" id="KW-1185">Reference proteome</keyword>
<reference evidence="3" key="1">
    <citation type="submission" date="2015-01" db="EMBL/GenBank/DDBJ databases">
        <title>Transcriptome Assembly of Fopius arisanus.</title>
        <authorList>
            <person name="Geib S."/>
        </authorList>
    </citation>
    <scope>NUCLEOTIDE SEQUENCE</scope>
</reference>
<dbReference type="KEGG" id="fas:105266008"/>
<sequence length="311" mass="36123">MRLCEIDEICRDTSKIVKFLQDRKVLAREVLCPRCNELMSYDDQKRAFRCSKRKAVQNGHKKRMSVKCEGYVSLFRGSWFGNIRIPLSTAMRFIGLYLMLNPPRQEFLKFELAISSNTVVDWSNYVREVLIDWCEEHSVLLGGSGKIVEIVETNVGHRKYNRGAVAEEKWFFGAFERDSKSHAVKVVEDRSPDTLLDIIKKWIRPGTTIISDHSKSCHEMSQENYDHLAVEHSINFANPANGSHKKSMGRTWRHMKETVQKYGARDQHFHGYFCEYLFKRAIEFPDRIETFFGVIARTYPPIATAMPPDSD</sequence>
<dbReference type="RefSeq" id="XP_011302186.1">
    <property type="nucleotide sequence ID" value="XM_011303884.1"/>
</dbReference>
<evidence type="ECO:0000313" key="5">
    <source>
        <dbReference type="RefSeq" id="XP_011302184.1"/>
    </source>
</evidence>
<protein>
    <submittedName>
        <fullName evidence="2">HI_1328.1_0 protein</fullName>
    </submittedName>
    <submittedName>
        <fullName evidence="3">HI_1328.1_1 protein</fullName>
    </submittedName>
</protein>
<reference evidence="5 6" key="2">
    <citation type="submission" date="2025-04" db="UniProtKB">
        <authorList>
            <consortium name="RefSeq"/>
        </authorList>
    </citation>
    <scope>IDENTIFICATION</scope>
    <source>
        <strain evidence="5 6">USDA-PBARC FA_bdor</strain>
        <tissue evidence="5 6">Whole organism</tissue>
    </source>
</reference>
<dbReference type="GeneID" id="105266008"/>
<dbReference type="Proteomes" id="UP000694866">
    <property type="component" value="Unplaced"/>
</dbReference>
<dbReference type="SMART" id="SM01126">
    <property type="entry name" value="DDE_Tnp_IS1595"/>
    <property type="match status" value="1"/>
</dbReference>
<evidence type="ECO:0000313" key="7">
    <source>
        <dbReference type="RefSeq" id="XP_011302186.1"/>
    </source>
</evidence>
<accession>A0A9R1TY71</accession>
<feature type="domain" description="ISXO2-like transposase" evidence="1">
    <location>
        <begin position="140"/>
        <end position="281"/>
    </location>
</feature>
<dbReference type="RefSeq" id="XP_011302185.1">
    <property type="nucleotide sequence ID" value="XM_011303883.1"/>
</dbReference>
<evidence type="ECO:0000313" key="2">
    <source>
        <dbReference type="EMBL" id="JAG74007.1"/>
    </source>
</evidence>
<evidence type="ECO:0000313" key="4">
    <source>
        <dbReference type="Proteomes" id="UP000694866"/>
    </source>
</evidence>
<accession>A0A9R1T3P0</accession>
<accession>A0A9R1T3K4</accession>
<evidence type="ECO:0000313" key="6">
    <source>
        <dbReference type="RefSeq" id="XP_011302185.1"/>
    </source>
</evidence>